<dbReference type="InterPro" id="IPR012347">
    <property type="entry name" value="Ferritin-like"/>
</dbReference>
<name>A0A1Q9AWD5_9HYPH</name>
<keyword evidence="4" id="KW-1185">Reference proteome</keyword>
<dbReference type="Gene3D" id="1.20.1260.10">
    <property type="match status" value="1"/>
</dbReference>
<dbReference type="InterPro" id="IPR005183">
    <property type="entry name" value="DUF305_CopM-like"/>
</dbReference>
<dbReference type="EMBL" id="MKIP01000044">
    <property type="protein sequence ID" value="OLP59725.1"/>
    <property type="molecule type" value="Genomic_DNA"/>
</dbReference>
<sequence length="133" mass="14500">MRVYSFILVASFVFVGSASAEQSHDHHSAMSMEDSGTSTAFSKSMKVAMDKMHAGMMAVPETGNPDHDFLAQMIPHHQGAIDMAKAVLLTTKDPQIRNLAQSIITEQAYEIQLMNSMLTQQRGSVAANPETSK</sequence>
<evidence type="ECO:0000256" key="1">
    <source>
        <dbReference type="SAM" id="SignalP"/>
    </source>
</evidence>
<dbReference type="AlphaFoldDB" id="A0A1Q9AWD5"/>
<dbReference type="PANTHER" id="PTHR36933:SF1">
    <property type="entry name" value="SLL0788 PROTEIN"/>
    <property type="match status" value="1"/>
</dbReference>
<keyword evidence="1" id="KW-0732">Signal</keyword>
<dbReference type="OrthoDB" id="517560at2"/>
<dbReference type="PANTHER" id="PTHR36933">
    <property type="entry name" value="SLL0788 PROTEIN"/>
    <property type="match status" value="1"/>
</dbReference>
<reference evidence="3 4" key="1">
    <citation type="submission" date="2016-09" db="EMBL/GenBank/DDBJ databases">
        <title>Rhizobium sp. nov., a novel species isolated from the rice rhizosphere.</title>
        <authorList>
            <person name="Zhao J."/>
            <person name="Zhang X."/>
        </authorList>
    </citation>
    <scope>NUCLEOTIDE SEQUENCE [LARGE SCALE GENOMIC DNA]</scope>
    <source>
        <strain evidence="3 4">1.7048</strain>
    </source>
</reference>
<evidence type="ECO:0000313" key="3">
    <source>
        <dbReference type="EMBL" id="OLP59725.1"/>
    </source>
</evidence>
<feature type="signal peptide" evidence="1">
    <location>
        <begin position="1"/>
        <end position="20"/>
    </location>
</feature>
<organism evidence="3 4">
    <name type="scientific">Xaviernesmea oryzae</name>
    <dbReference type="NCBI Taxonomy" id="464029"/>
    <lineage>
        <taxon>Bacteria</taxon>
        <taxon>Pseudomonadati</taxon>
        <taxon>Pseudomonadota</taxon>
        <taxon>Alphaproteobacteria</taxon>
        <taxon>Hyphomicrobiales</taxon>
        <taxon>Rhizobiaceae</taxon>
        <taxon>Rhizobium/Agrobacterium group</taxon>
        <taxon>Xaviernesmea</taxon>
    </lineage>
</organism>
<protein>
    <recommendedName>
        <fullName evidence="2">DUF305 domain-containing protein</fullName>
    </recommendedName>
</protein>
<dbReference type="Pfam" id="PF03713">
    <property type="entry name" value="DUF305"/>
    <property type="match status" value="1"/>
</dbReference>
<gene>
    <name evidence="3" type="ORF">BJF93_21640</name>
</gene>
<evidence type="ECO:0000259" key="2">
    <source>
        <dbReference type="Pfam" id="PF03713"/>
    </source>
</evidence>
<dbReference type="Proteomes" id="UP000186364">
    <property type="component" value="Unassembled WGS sequence"/>
</dbReference>
<evidence type="ECO:0000313" key="4">
    <source>
        <dbReference type="Proteomes" id="UP000186364"/>
    </source>
</evidence>
<comment type="caution">
    <text evidence="3">The sequence shown here is derived from an EMBL/GenBank/DDBJ whole genome shotgun (WGS) entry which is preliminary data.</text>
</comment>
<feature type="chain" id="PRO_5010159843" description="DUF305 domain-containing protein" evidence="1">
    <location>
        <begin position="21"/>
        <end position="133"/>
    </location>
</feature>
<feature type="domain" description="DUF305" evidence="2">
    <location>
        <begin position="30"/>
        <end position="118"/>
    </location>
</feature>
<proteinExistence type="predicted"/>
<dbReference type="RefSeq" id="WP_075627918.1">
    <property type="nucleotide sequence ID" value="NZ_FOAM01000019.1"/>
</dbReference>
<accession>A0A1Q9AWD5</accession>